<dbReference type="EMBL" id="NIVC01003112">
    <property type="protein sequence ID" value="PAA53219.1"/>
    <property type="molecule type" value="Genomic_DNA"/>
</dbReference>
<evidence type="ECO:0008006" key="4">
    <source>
        <dbReference type="Google" id="ProtNLM"/>
    </source>
</evidence>
<keyword evidence="3" id="KW-1185">Reference proteome</keyword>
<reference evidence="2 3" key="1">
    <citation type="submission" date="2017-06" db="EMBL/GenBank/DDBJ databases">
        <title>A platform for efficient transgenesis in Macrostomum lignano, a flatworm model organism for stem cell research.</title>
        <authorList>
            <person name="Berezikov E."/>
        </authorList>
    </citation>
    <scope>NUCLEOTIDE SEQUENCE [LARGE SCALE GENOMIC DNA]</scope>
    <source>
        <strain evidence="2">DV1</strain>
        <tissue evidence="2">Whole organism</tissue>
    </source>
</reference>
<protein>
    <recommendedName>
        <fullName evidence="4">Ubiquitin-like domain-containing protein</fullName>
    </recommendedName>
</protein>
<dbReference type="Proteomes" id="UP000215902">
    <property type="component" value="Unassembled WGS sequence"/>
</dbReference>
<comment type="caution">
    <text evidence="2">The sequence shown here is derived from an EMBL/GenBank/DDBJ whole genome shotgun (WGS) entry which is preliminary data.</text>
</comment>
<sequence>MASRQQSEQLTRRAIASVADGSAAKGPASEVAENERRRAQDLQSELQAGGRPRPGLLSEAQSVAESYLRLVGRLAPGESLPDAMTVRVRRADGREFEVHAARWETVGRLKELIRQWQGNFGGLTVRGGALNDDARLLYDMWLRDELGSRTSPNPPPVQLVVTGNYGG</sequence>
<dbReference type="InterPro" id="IPR029071">
    <property type="entry name" value="Ubiquitin-like_domsf"/>
</dbReference>
<gene>
    <name evidence="2" type="ORF">BOX15_Mlig030606g2</name>
</gene>
<dbReference type="AlphaFoldDB" id="A0A267DXA5"/>
<proteinExistence type="predicted"/>
<accession>A0A267DXA5</accession>
<evidence type="ECO:0000313" key="2">
    <source>
        <dbReference type="EMBL" id="PAA53219.1"/>
    </source>
</evidence>
<name>A0A267DXA5_9PLAT</name>
<evidence type="ECO:0000256" key="1">
    <source>
        <dbReference type="SAM" id="MobiDB-lite"/>
    </source>
</evidence>
<organism evidence="2 3">
    <name type="scientific">Macrostomum lignano</name>
    <dbReference type="NCBI Taxonomy" id="282301"/>
    <lineage>
        <taxon>Eukaryota</taxon>
        <taxon>Metazoa</taxon>
        <taxon>Spiralia</taxon>
        <taxon>Lophotrochozoa</taxon>
        <taxon>Platyhelminthes</taxon>
        <taxon>Rhabditophora</taxon>
        <taxon>Macrostomorpha</taxon>
        <taxon>Macrostomida</taxon>
        <taxon>Macrostomidae</taxon>
        <taxon>Macrostomum</taxon>
    </lineage>
</organism>
<evidence type="ECO:0000313" key="3">
    <source>
        <dbReference type="Proteomes" id="UP000215902"/>
    </source>
</evidence>
<feature type="region of interest" description="Disordered" evidence="1">
    <location>
        <begin position="1"/>
        <end position="56"/>
    </location>
</feature>
<dbReference type="SUPFAM" id="SSF54236">
    <property type="entry name" value="Ubiquitin-like"/>
    <property type="match status" value="1"/>
</dbReference>